<organism evidence="1 2">
    <name type="scientific">Candidatus Erwinia dacicola</name>
    <dbReference type="NCBI Taxonomy" id="252393"/>
    <lineage>
        <taxon>Bacteria</taxon>
        <taxon>Pseudomonadati</taxon>
        <taxon>Pseudomonadota</taxon>
        <taxon>Gammaproteobacteria</taxon>
        <taxon>Enterobacterales</taxon>
        <taxon>Erwiniaceae</taxon>
        <taxon>Erwinia</taxon>
    </lineage>
</organism>
<accession>A0A328TIY0</accession>
<evidence type="ECO:0000313" key="2">
    <source>
        <dbReference type="Proteomes" id="UP000244334"/>
    </source>
</evidence>
<reference evidence="1" key="1">
    <citation type="submission" date="2018-04" db="EMBL/GenBank/DDBJ databases">
        <title>Genomes of the Obligate Erwinia dacicola and Facultative Enterobacter sp. OLF Endosymbionts of the Olive Fruit fly, Bactrocera oleae.</title>
        <authorList>
            <person name="Estes A.M."/>
            <person name="Hearn D.J."/>
            <person name="Agarwal S."/>
            <person name="Pierson E.A."/>
            <person name="Dunning-Hotopp J.C."/>
        </authorList>
    </citation>
    <scope>NUCLEOTIDE SEQUENCE [LARGE SCALE GENOMIC DNA]</scope>
    <source>
        <strain evidence="1">Oroville</strain>
    </source>
</reference>
<sequence length="68" mass="7448">NSGISLPSPDLCNSAQCGNHTGVRQLELNRHENSLIYNTLPERLSVRGMGFGVKPFEGAMVYFPGNKK</sequence>
<dbReference type="EMBL" id="LJAM02000353">
    <property type="protein sequence ID" value="RAP70418.1"/>
    <property type="molecule type" value="Genomic_DNA"/>
</dbReference>
<dbReference type="RefSeq" id="WP_222704071.1">
    <property type="nucleotide sequence ID" value="NZ_LJAM02000353.1"/>
</dbReference>
<protein>
    <submittedName>
        <fullName evidence="1">Uncharacterized protein</fullName>
    </submittedName>
</protein>
<comment type="caution">
    <text evidence="1">The sequence shown here is derived from an EMBL/GenBank/DDBJ whole genome shotgun (WGS) entry which is preliminary data.</text>
</comment>
<dbReference type="Proteomes" id="UP000244334">
    <property type="component" value="Unassembled WGS sequence"/>
</dbReference>
<proteinExistence type="predicted"/>
<gene>
    <name evidence="1" type="ORF">ACZ87_02777</name>
</gene>
<dbReference type="AlphaFoldDB" id="A0A328TIY0"/>
<evidence type="ECO:0000313" key="1">
    <source>
        <dbReference type="EMBL" id="RAP70418.1"/>
    </source>
</evidence>
<keyword evidence="2" id="KW-1185">Reference proteome</keyword>
<name>A0A328TIY0_9GAMM</name>
<feature type="non-terminal residue" evidence="1">
    <location>
        <position position="1"/>
    </location>
</feature>